<evidence type="ECO:0000256" key="2">
    <source>
        <dbReference type="ARBA" id="ARBA00008472"/>
    </source>
</evidence>
<dbReference type="PANTHER" id="PTHR11058:SF9">
    <property type="entry name" value="NADH-UBIQUINONE OXIDOREDUCTASE CHAIN 3"/>
    <property type="match status" value="1"/>
</dbReference>
<sequence length="117" mass="13320">MVLAFAISFSVVIGLAIFSVGLILSFRGLKTKELSSPFECGFDPVGSSRIGFSVRFFIIMILFVIFDFETVLLIPSVIWFKEELMSSWSVFCFTMFLVMLLMGILFELSEGFLQWKD</sequence>
<dbReference type="EC" id="7.1.1.2" evidence="9"/>
<comment type="subcellular location">
    <subcellularLocation>
        <location evidence="1">Membrane</location>
    </subcellularLocation>
    <subcellularLocation>
        <location evidence="9">Mitochondrion membrane</location>
        <topology evidence="9">Multi-pass membrane protein</topology>
    </subcellularLocation>
</comment>
<evidence type="ECO:0000256" key="8">
    <source>
        <dbReference type="ARBA" id="ARBA00049551"/>
    </source>
</evidence>
<keyword evidence="9" id="KW-0679">Respiratory chain</keyword>
<evidence type="ECO:0000256" key="5">
    <source>
        <dbReference type="ARBA" id="ARBA00022692"/>
    </source>
</evidence>
<keyword evidence="9" id="KW-0830">Ubiquinone</keyword>
<evidence type="ECO:0000256" key="6">
    <source>
        <dbReference type="ARBA" id="ARBA00022989"/>
    </source>
</evidence>
<dbReference type="Pfam" id="PF00507">
    <property type="entry name" value="Oxidored_q4"/>
    <property type="match status" value="1"/>
</dbReference>
<evidence type="ECO:0000313" key="10">
    <source>
        <dbReference type="EMBL" id="AII23408.1"/>
    </source>
</evidence>
<evidence type="ECO:0000256" key="9">
    <source>
        <dbReference type="RuleBase" id="RU003640"/>
    </source>
</evidence>
<geneLocation type="mitochondrion" evidence="10"/>
<dbReference type="GO" id="GO:0031966">
    <property type="term" value="C:mitochondrial membrane"/>
    <property type="evidence" value="ECO:0007669"/>
    <property type="project" value="UniProtKB-SubCell"/>
</dbReference>
<keyword evidence="4 9" id="KW-0813">Transport</keyword>
<dbReference type="GO" id="GO:0030964">
    <property type="term" value="C:NADH dehydrogenase complex"/>
    <property type="evidence" value="ECO:0007669"/>
    <property type="project" value="TreeGrafter"/>
</dbReference>
<keyword evidence="9" id="KW-0249">Electron transport</keyword>
<feature type="transmembrane region" description="Helical" evidence="9">
    <location>
        <begin position="6"/>
        <end position="26"/>
    </location>
</feature>
<dbReference type="InterPro" id="IPR038430">
    <property type="entry name" value="NDAH_ubi_oxred_su3_sf"/>
</dbReference>
<comment type="catalytic activity">
    <reaction evidence="8 9">
        <text>a ubiquinone + NADH + 5 H(+)(in) = a ubiquinol + NAD(+) + 4 H(+)(out)</text>
        <dbReference type="Rhea" id="RHEA:29091"/>
        <dbReference type="Rhea" id="RHEA-COMP:9565"/>
        <dbReference type="Rhea" id="RHEA-COMP:9566"/>
        <dbReference type="ChEBI" id="CHEBI:15378"/>
        <dbReference type="ChEBI" id="CHEBI:16389"/>
        <dbReference type="ChEBI" id="CHEBI:17976"/>
        <dbReference type="ChEBI" id="CHEBI:57540"/>
        <dbReference type="ChEBI" id="CHEBI:57945"/>
        <dbReference type="EC" id="7.1.1.2"/>
    </reaction>
</comment>
<name>A0A1W5HZA9_LANLA</name>
<reference evidence="10" key="1">
    <citation type="submission" date="2014-04" db="EMBL/GenBank/DDBJ databases">
        <title>The M-type Complete mitochondrial genome of Arconaia lanceolata.</title>
        <authorList>
            <person name="Guo L."/>
            <person name="Wang G."/>
            <person name="Li J."/>
        </authorList>
    </citation>
    <scope>NUCLEOTIDE SEQUENCE</scope>
</reference>
<dbReference type="InterPro" id="IPR000440">
    <property type="entry name" value="NADH_UbQ/plastoQ_OxRdtase_su3"/>
</dbReference>
<accession>A0A1W5HZA9</accession>
<comment type="similarity">
    <text evidence="2 9">Belongs to the complex I subunit 3 family.</text>
</comment>
<dbReference type="AlphaFoldDB" id="A0A1W5HZA9"/>
<dbReference type="PANTHER" id="PTHR11058">
    <property type="entry name" value="NADH-UBIQUINONE OXIDOREDUCTASE CHAIN 3"/>
    <property type="match status" value="1"/>
</dbReference>
<keyword evidence="6 9" id="KW-1133">Transmembrane helix</keyword>
<keyword evidence="7 9" id="KW-0472">Membrane</keyword>
<gene>
    <name evidence="10" type="primary">ND3</name>
</gene>
<organism evidence="10">
    <name type="scientific">Lanceolaria lanceolata</name>
    <name type="common">Freshwater pearl mussel</name>
    <name type="synonym">Arconaia lanceolata</name>
    <dbReference type="NCBI Taxonomy" id="2508263"/>
    <lineage>
        <taxon>Eukaryota</taxon>
        <taxon>Metazoa</taxon>
        <taxon>Spiralia</taxon>
        <taxon>Lophotrochozoa</taxon>
        <taxon>Mollusca</taxon>
        <taxon>Bivalvia</taxon>
        <taxon>Autobranchia</taxon>
        <taxon>Heteroconchia</taxon>
        <taxon>Palaeoheterodonta</taxon>
        <taxon>Unionida</taxon>
        <taxon>Unionoidea</taxon>
        <taxon>Unionidae</taxon>
        <taxon>Unioninae</taxon>
        <taxon>Lanceolaria</taxon>
    </lineage>
</organism>
<keyword evidence="9" id="KW-0520">NAD</keyword>
<protein>
    <recommendedName>
        <fullName evidence="3 9">NADH-ubiquinone oxidoreductase chain 3</fullName>
        <ecNumber evidence="9">7.1.1.2</ecNumber>
    </recommendedName>
</protein>
<evidence type="ECO:0000256" key="3">
    <source>
        <dbReference type="ARBA" id="ARBA00021007"/>
    </source>
</evidence>
<dbReference type="GO" id="GO:0008137">
    <property type="term" value="F:NADH dehydrogenase (ubiquinone) activity"/>
    <property type="evidence" value="ECO:0007669"/>
    <property type="project" value="UniProtKB-UniRule"/>
</dbReference>
<evidence type="ECO:0000256" key="7">
    <source>
        <dbReference type="ARBA" id="ARBA00023136"/>
    </source>
</evidence>
<dbReference type="Gene3D" id="1.20.58.1610">
    <property type="entry name" value="NADH:ubiquinone/plastoquinone oxidoreductase, chain 3"/>
    <property type="match status" value="1"/>
</dbReference>
<evidence type="ECO:0000256" key="4">
    <source>
        <dbReference type="ARBA" id="ARBA00022448"/>
    </source>
</evidence>
<proteinExistence type="inferred from homology"/>
<comment type="function">
    <text evidence="9">Core subunit of the mitochondrial membrane respiratory chain NADH dehydrogenase (Complex I) which catalyzes electron transfer from NADH through the respiratory chain, using ubiquinone as an electron acceptor. Essential for the catalytic activity of complex I.</text>
</comment>
<evidence type="ECO:0000256" key="1">
    <source>
        <dbReference type="ARBA" id="ARBA00004370"/>
    </source>
</evidence>
<dbReference type="EMBL" id="KJ775864">
    <property type="protein sequence ID" value="AII23408.1"/>
    <property type="molecule type" value="Genomic_DNA"/>
</dbReference>
<keyword evidence="9 10" id="KW-0496">Mitochondrion</keyword>
<feature type="transmembrane region" description="Helical" evidence="9">
    <location>
        <begin position="86"/>
        <end position="106"/>
    </location>
</feature>
<keyword evidence="5 9" id="KW-0812">Transmembrane</keyword>
<feature type="transmembrane region" description="Helical" evidence="9">
    <location>
        <begin position="56"/>
        <end position="80"/>
    </location>
</feature>
<keyword evidence="9" id="KW-1278">Translocase</keyword>